<name>A0A2K2DCK0_BRADI</name>
<evidence type="ECO:0000313" key="7">
    <source>
        <dbReference type="Proteomes" id="UP000008810"/>
    </source>
</evidence>
<dbReference type="EnsemblPlants" id="PNT72016">
    <property type="protein sequence ID" value="PNT72016"/>
    <property type="gene ID" value="BRADI_2g38453v3"/>
</dbReference>
<sequence>MPDASPLPLSRLLLLLLLSALRLMVSHRRLRRRHGAACRDGPSLAVALFNRICREEARPRVAMPTVCTYTILMDCCCRTRRPNVGFALFGRLLKTGVIVASILLKCLCHAKWSDDAVNVLLHRMPELGVEPDNISYNTVLKTLCEDSRSQRALDLLHTMVKKSGGCSSDVVSYSTVIHGFFREGEVSKACNCFHEMMQQGVVPSVVTYNSIIDALCKARAMDQAELVLHQMIIIDAYGKCGMMDEAMLVFTQMQERGVIPDACTYGIVITALSRMGRLADAMDKFDQMIAMGLKPNGIVYHSLIQRFCERPNVITFNSLIDGYGLVGKMEKAFGVLEAMASAGVEPDVVTKGKYREHIKSLPAMYQFFDEFG</sequence>
<dbReference type="Pfam" id="PF01535">
    <property type="entry name" value="PPR"/>
    <property type="match status" value="1"/>
</dbReference>
<evidence type="ECO:0000313" key="5">
    <source>
        <dbReference type="EMBL" id="PNT72016.1"/>
    </source>
</evidence>
<evidence type="ECO:0000256" key="1">
    <source>
        <dbReference type="ARBA" id="ARBA00022737"/>
    </source>
</evidence>
<feature type="repeat" description="PPR" evidence="3">
    <location>
        <begin position="65"/>
        <end position="99"/>
    </location>
</feature>
<feature type="chain" id="PRO_5036043363" description="Pentacotripeptide-repeat region of PRORP domain-containing protein" evidence="4">
    <location>
        <begin position="28"/>
        <end position="372"/>
    </location>
</feature>
<keyword evidence="4" id="KW-0732">Signal</keyword>
<evidence type="ECO:0008006" key="8">
    <source>
        <dbReference type="Google" id="ProtNLM"/>
    </source>
</evidence>
<dbReference type="FunCoup" id="A0A2K2DCK0">
    <property type="interactions" value="1"/>
</dbReference>
<gene>
    <name evidence="5" type="ORF">BRADI_2g38453v3</name>
</gene>
<feature type="repeat" description="PPR" evidence="3">
    <location>
        <begin position="261"/>
        <end position="295"/>
    </location>
</feature>
<feature type="repeat" description="PPR" evidence="3">
    <location>
        <begin position="226"/>
        <end position="260"/>
    </location>
</feature>
<evidence type="ECO:0000313" key="6">
    <source>
        <dbReference type="EnsemblPlants" id="PNT72016"/>
    </source>
</evidence>
<reference evidence="6" key="3">
    <citation type="submission" date="2018-08" db="UniProtKB">
        <authorList>
            <consortium name="EnsemblPlants"/>
        </authorList>
    </citation>
    <scope>IDENTIFICATION</scope>
    <source>
        <strain evidence="6">cv. Bd21</strain>
    </source>
</reference>
<dbReference type="NCBIfam" id="TIGR00756">
    <property type="entry name" value="PPR"/>
    <property type="match status" value="8"/>
</dbReference>
<dbReference type="PANTHER" id="PTHR47932">
    <property type="entry name" value="ATPASE EXPRESSION PROTEIN 3"/>
    <property type="match status" value="1"/>
</dbReference>
<organism evidence="5">
    <name type="scientific">Brachypodium distachyon</name>
    <name type="common">Purple false brome</name>
    <name type="synonym">Trachynia distachya</name>
    <dbReference type="NCBI Taxonomy" id="15368"/>
    <lineage>
        <taxon>Eukaryota</taxon>
        <taxon>Viridiplantae</taxon>
        <taxon>Streptophyta</taxon>
        <taxon>Embryophyta</taxon>
        <taxon>Tracheophyta</taxon>
        <taxon>Spermatophyta</taxon>
        <taxon>Magnoliopsida</taxon>
        <taxon>Liliopsida</taxon>
        <taxon>Poales</taxon>
        <taxon>Poaceae</taxon>
        <taxon>BOP clade</taxon>
        <taxon>Pooideae</taxon>
        <taxon>Stipodae</taxon>
        <taxon>Brachypodieae</taxon>
        <taxon>Brachypodium</taxon>
    </lineage>
</organism>
<proteinExistence type="predicted"/>
<dbReference type="Gramene" id="PNT72016">
    <property type="protein sequence ID" value="PNT72016"/>
    <property type="gene ID" value="BRADI_2g38453v3"/>
</dbReference>
<evidence type="ECO:0000256" key="4">
    <source>
        <dbReference type="SAM" id="SignalP"/>
    </source>
</evidence>
<dbReference type="AlphaFoldDB" id="A0A2K2DCK0"/>
<dbReference type="EMBL" id="CM000881">
    <property type="protein sequence ID" value="PNT72016.1"/>
    <property type="molecule type" value="Genomic_DNA"/>
</dbReference>
<dbReference type="PROSITE" id="PS51375">
    <property type="entry name" value="PPR"/>
    <property type="match status" value="6"/>
</dbReference>
<keyword evidence="2" id="KW-0809">Transit peptide</keyword>
<protein>
    <recommendedName>
        <fullName evidence="8">Pentacotripeptide-repeat region of PRORP domain-containing protein</fullName>
    </recommendedName>
</protein>
<accession>A0A2K2DCK0</accession>
<dbReference type="Gene3D" id="1.25.40.10">
    <property type="entry name" value="Tetratricopeptide repeat domain"/>
    <property type="match status" value="4"/>
</dbReference>
<keyword evidence="7" id="KW-1185">Reference proteome</keyword>
<dbReference type="InParanoid" id="A0A2K2DCK0"/>
<dbReference type="InterPro" id="IPR011990">
    <property type="entry name" value="TPR-like_helical_dom_sf"/>
</dbReference>
<dbReference type="PANTHER" id="PTHR47932:SF12">
    <property type="entry name" value="PENTACOTRIPEPTIDE-REPEAT REGION OF PRORP DOMAIN-CONTAINING PROTEIN"/>
    <property type="match status" value="1"/>
</dbReference>
<dbReference type="Pfam" id="PF12854">
    <property type="entry name" value="PPR_1"/>
    <property type="match status" value="1"/>
</dbReference>
<evidence type="ECO:0000256" key="2">
    <source>
        <dbReference type="ARBA" id="ARBA00022946"/>
    </source>
</evidence>
<dbReference type="InterPro" id="IPR002885">
    <property type="entry name" value="PPR_rpt"/>
</dbReference>
<dbReference type="OrthoDB" id="680059at2759"/>
<feature type="repeat" description="PPR" evidence="3">
    <location>
        <begin position="169"/>
        <end position="203"/>
    </location>
</feature>
<keyword evidence="1" id="KW-0677">Repeat</keyword>
<feature type="repeat" description="PPR" evidence="3">
    <location>
        <begin position="132"/>
        <end position="162"/>
    </location>
</feature>
<feature type="repeat" description="PPR" evidence="3">
    <location>
        <begin position="312"/>
        <end position="346"/>
    </location>
</feature>
<dbReference type="Pfam" id="PF13041">
    <property type="entry name" value="PPR_2"/>
    <property type="match status" value="3"/>
</dbReference>
<evidence type="ECO:0000256" key="3">
    <source>
        <dbReference type="PROSITE-ProRule" id="PRU00708"/>
    </source>
</evidence>
<reference evidence="5" key="2">
    <citation type="submission" date="2017-06" db="EMBL/GenBank/DDBJ databases">
        <title>WGS assembly of Brachypodium distachyon.</title>
        <authorList>
            <consortium name="The International Brachypodium Initiative"/>
            <person name="Lucas S."/>
            <person name="Harmon-Smith M."/>
            <person name="Lail K."/>
            <person name="Tice H."/>
            <person name="Grimwood J."/>
            <person name="Bruce D."/>
            <person name="Barry K."/>
            <person name="Shu S."/>
            <person name="Lindquist E."/>
            <person name="Wang M."/>
            <person name="Pitluck S."/>
            <person name="Vogel J.P."/>
            <person name="Garvin D.F."/>
            <person name="Mockler T.C."/>
            <person name="Schmutz J."/>
            <person name="Rokhsar D."/>
            <person name="Bevan M.W."/>
        </authorList>
    </citation>
    <scope>NUCLEOTIDE SEQUENCE</scope>
    <source>
        <strain evidence="5">Bd21</strain>
    </source>
</reference>
<reference evidence="5 6" key="1">
    <citation type="journal article" date="2010" name="Nature">
        <title>Genome sequencing and analysis of the model grass Brachypodium distachyon.</title>
        <authorList>
            <consortium name="International Brachypodium Initiative"/>
        </authorList>
    </citation>
    <scope>NUCLEOTIDE SEQUENCE [LARGE SCALE GENOMIC DNA]</scope>
    <source>
        <strain evidence="5 6">Bd21</strain>
    </source>
</reference>
<dbReference type="Proteomes" id="UP000008810">
    <property type="component" value="Chromosome 2"/>
</dbReference>
<feature type="signal peptide" evidence="4">
    <location>
        <begin position="1"/>
        <end position="27"/>
    </location>
</feature>